<evidence type="ECO:0000313" key="3">
    <source>
        <dbReference type="Proteomes" id="UP001283361"/>
    </source>
</evidence>
<name>A0AAE1DMQ4_9GAST</name>
<evidence type="ECO:0000313" key="2">
    <source>
        <dbReference type="EMBL" id="KAK3776279.1"/>
    </source>
</evidence>
<organism evidence="2 3">
    <name type="scientific">Elysia crispata</name>
    <name type="common">lettuce slug</name>
    <dbReference type="NCBI Taxonomy" id="231223"/>
    <lineage>
        <taxon>Eukaryota</taxon>
        <taxon>Metazoa</taxon>
        <taxon>Spiralia</taxon>
        <taxon>Lophotrochozoa</taxon>
        <taxon>Mollusca</taxon>
        <taxon>Gastropoda</taxon>
        <taxon>Heterobranchia</taxon>
        <taxon>Euthyneura</taxon>
        <taxon>Panpulmonata</taxon>
        <taxon>Sacoglossa</taxon>
        <taxon>Placobranchoidea</taxon>
        <taxon>Plakobranchidae</taxon>
        <taxon>Elysia</taxon>
    </lineage>
</organism>
<gene>
    <name evidence="2" type="ORF">RRG08_039868</name>
</gene>
<feature type="region of interest" description="Disordered" evidence="1">
    <location>
        <begin position="12"/>
        <end position="56"/>
    </location>
</feature>
<dbReference type="EMBL" id="JAWDGP010003233">
    <property type="protein sequence ID" value="KAK3776279.1"/>
    <property type="molecule type" value="Genomic_DNA"/>
</dbReference>
<evidence type="ECO:0000256" key="1">
    <source>
        <dbReference type="SAM" id="MobiDB-lite"/>
    </source>
</evidence>
<reference evidence="2" key="1">
    <citation type="journal article" date="2023" name="G3 (Bethesda)">
        <title>A reference genome for the long-term kleptoplast-retaining sea slug Elysia crispata morphotype clarki.</title>
        <authorList>
            <person name="Eastman K.E."/>
            <person name="Pendleton A.L."/>
            <person name="Shaikh M.A."/>
            <person name="Suttiyut T."/>
            <person name="Ogas R."/>
            <person name="Tomko P."/>
            <person name="Gavelis G."/>
            <person name="Widhalm J.R."/>
            <person name="Wisecaver J.H."/>
        </authorList>
    </citation>
    <scope>NUCLEOTIDE SEQUENCE</scope>
    <source>
        <strain evidence="2">ECLA1</strain>
    </source>
</reference>
<protein>
    <submittedName>
        <fullName evidence="2">Uncharacterized protein</fullName>
    </submittedName>
</protein>
<accession>A0AAE1DMQ4</accession>
<sequence>MTQVLHNRQVALFQDADGGDSDTEAGVSAADSQSGEYVSDDISDSETASSKNPVDKINAFSLENEDFSSTDEVLRLLREGSDGLSRISRGS</sequence>
<proteinExistence type="predicted"/>
<dbReference type="Proteomes" id="UP001283361">
    <property type="component" value="Unassembled WGS sequence"/>
</dbReference>
<comment type="caution">
    <text evidence="2">The sequence shown here is derived from an EMBL/GenBank/DDBJ whole genome shotgun (WGS) entry which is preliminary data.</text>
</comment>
<dbReference type="AlphaFoldDB" id="A0AAE1DMQ4"/>
<keyword evidence="3" id="KW-1185">Reference proteome</keyword>